<evidence type="ECO:0000256" key="7">
    <source>
        <dbReference type="ARBA" id="ARBA00022842"/>
    </source>
</evidence>
<evidence type="ECO:0000256" key="17">
    <source>
        <dbReference type="ARBA" id="ARBA00044554"/>
    </source>
</evidence>
<evidence type="ECO:0000256" key="1">
    <source>
        <dbReference type="ARBA" id="ARBA00001946"/>
    </source>
</evidence>
<name>A0A8S1C848_9INSE</name>
<protein>
    <recommendedName>
        <fullName evidence="8">3'(2'),5'-bisphosphate nucleotidase 1</fullName>
        <ecNumber evidence="15">3.1.3.57</ecNumber>
        <ecNumber evidence="3">3.1.3.7</ecNumber>
    </recommendedName>
    <alternativeName>
        <fullName evidence="16">3'-phosphoadenosine 5'-phosphate phosphatase</fullName>
    </alternativeName>
    <alternativeName>
        <fullName evidence="9">Bisphosphate 3'-nucleotidase 1</fullName>
    </alternativeName>
    <alternativeName>
        <fullName evidence="17">Inositol-polyphosphate 1-phosphatase</fullName>
    </alternativeName>
</protein>
<proteinExistence type="inferred from homology"/>
<evidence type="ECO:0000256" key="13">
    <source>
        <dbReference type="ARBA" id="ARBA00044479"/>
    </source>
</evidence>
<comment type="catalytic activity">
    <reaction evidence="10">
        <text>1D-myo-inositol 1,3,4-trisphosphate + H2O = 1D-myo-inositol 3,4-bisphosphate + phosphate</text>
        <dbReference type="Rhea" id="RHEA:70319"/>
        <dbReference type="ChEBI" id="CHEBI:15377"/>
        <dbReference type="ChEBI" id="CHEBI:43474"/>
        <dbReference type="ChEBI" id="CHEBI:58414"/>
        <dbReference type="ChEBI" id="CHEBI:83241"/>
    </reaction>
    <physiologicalReaction direction="left-to-right" evidence="10">
        <dbReference type="Rhea" id="RHEA:70320"/>
    </physiologicalReaction>
</comment>
<keyword evidence="6" id="KW-0378">Hydrolase</keyword>
<evidence type="ECO:0000256" key="4">
    <source>
        <dbReference type="ARBA" id="ARBA00022671"/>
    </source>
</evidence>
<feature type="binding site" evidence="18">
    <location>
        <position position="91"/>
    </location>
    <ligand>
        <name>Mg(2+)</name>
        <dbReference type="ChEBI" id="CHEBI:18420"/>
        <label>1</label>
        <note>catalytic</note>
    </ligand>
</feature>
<dbReference type="EMBL" id="CADEPI010000027">
    <property type="protein sequence ID" value="CAB3366972.1"/>
    <property type="molecule type" value="Genomic_DNA"/>
</dbReference>
<feature type="binding site" evidence="18">
    <location>
        <position position="92"/>
    </location>
    <ligand>
        <name>Mg(2+)</name>
        <dbReference type="ChEBI" id="CHEBI:18420"/>
        <label>1</label>
        <note>catalytic</note>
    </ligand>
</feature>
<dbReference type="OrthoDB" id="411145at2759"/>
<dbReference type="AlphaFoldDB" id="A0A8S1C848"/>
<sequence>MSKGELGIVEKGKNDLQTEADRSAQQCIVSSLSLQFPSIKIIGEEDQSSNSCPTPPEWLVTESDPNVLGLQCPKDLENVKEEEVIVWVDPLDGTSEYTQGLLDHVTVLIGVAVGEKAVGGVIHQPYYEYQNFAKPELSPGRTIWGISGIGTGGFDPKVAEEGKRIITTTRSHSNALVQAALDAIQPDDVLRVGGAGHKVMLLMEGKAHAYVFASAGCKKWDTCAPEAILSAAGGHLTDMLGRPYQYHASVQHLNASGVLATARKEDHAWYASRVPDSVREKLSS</sequence>
<keyword evidence="7 18" id="KW-0460">Magnesium</keyword>
<evidence type="ECO:0000256" key="10">
    <source>
        <dbReference type="ARBA" id="ARBA00044465"/>
    </source>
</evidence>
<gene>
    <name evidence="19" type="ORF">CLODIP_2_CD13399</name>
</gene>
<keyword evidence="20" id="KW-1185">Reference proteome</keyword>
<dbReference type="PROSITE" id="PS00629">
    <property type="entry name" value="IMP_1"/>
    <property type="match status" value="1"/>
</dbReference>
<dbReference type="GO" id="GO:0008441">
    <property type="term" value="F:3'(2'),5'-bisphosphate nucleotidase activity"/>
    <property type="evidence" value="ECO:0007669"/>
    <property type="project" value="UniProtKB-EC"/>
</dbReference>
<evidence type="ECO:0000256" key="3">
    <source>
        <dbReference type="ARBA" id="ARBA00012633"/>
    </source>
</evidence>
<evidence type="ECO:0000256" key="11">
    <source>
        <dbReference type="ARBA" id="ARBA00044466"/>
    </source>
</evidence>
<dbReference type="FunFam" id="3.40.190.80:FF:000006">
    <property type="entry name" value="Bisphosphate nucleotidase 1"/>
    <property type="match status" value="1"/>
</dbReference>
<evidence type="ECO:0000313" key="19">
    <source>
        <dbReference type="EMBL" id="CAB3366972.1"/>
    </source>
</evidence>
<evidence type="ECO:0000256" key="5">
    <source>
        <dbReference type="ARBA" id="ARBA00022723"/>
    </source>
</evidence>
<feature type="binding site" evidence="18">
    <location>
        <position position="89"/>
    </location>
    <ligand>
        <name>Mg(2+)</name>
        <dbReference type="ChEBI" id="CHEBI:18420"/>
        <label>1</label>
        <note>catalytic</note>
    </ligand>
</feature>
<comment type="similarity">
    <text evidence="2">Belongs to the inositol monophosphatase superfamily.</text>
</comment>
<dbReference type="GO" id="GO:0004441">
    <property type="term" value="F:inositol-1,4-bisphosphate 1-phosphatase activity"/>
    <property type="evidence" value="ECO:0007669"/>
    <property type="project" value="UniProtKB-EC"/>
</dbReference>
<evidence type="ECO:0000256" key="9">
    <source>
        <dbReference type="ARBA" id="ARBA00041815"/>
    </source>
</evidence>
<evidence type="ECO:0000313" key="20">
    <source>
        <dbReference type="Proteomes" id="UP000494165"/>
    </source>
</evidence>
<organism evidence="19 20">
    <name type="scientific">Cloeon dipterum</name>
    <dbReference type="NCBI Taxonomy" id="197152"/>
    <lineage>
        <taxon>Eukaryota</taxon>
        <taxon>Metazoa</taxon>
        <taxon>Ecdysozoa</taxon>
        <taxon>Arthropoda</taxon>
        <taxon>Hexapoda</taxon>
        <taxon>Insecta</taxon>
        <taxon>Pterygota</taxon>
        <taxon>Palaeoptera</taxon>
        <taxon>Ephemeroptera</taxon>
        <taxon>Pisciforma</taxon>
        <taxon>Baetidae</taxon>
        <taxon>Cloeon</taxon>
    </lineage>
</organism>
<dbReference type="EC" id="3.1.3.57" evidence="15"/>
<dbReference type="SUPFAM" id="SSF56655">
    <property type="entry name" value="Carbohydrate phosphatase"/>
    <property type="match status" value="1"/>
</dbReference>
<dbReference type="InterPro" id="IPR000760">
    <property type="entry name" value="Inositol_monophosphatase-like"/>
</dbReference>
<evidence type="ECO:0000256" key="14">
    <source>
        <dbReference type="ARBA" id="ARBA00044484"/>
    </source>
</evidence>
<evidence type="ECO:0000256" key="16">
    <source>
        <dbReference type="ARBA" id="ARBA00044544"/>
    </source>
</evidence>
<evidence type="ECO:0000256" key="15">
    <source>
        <dbReference type="ARBA" id="ARBA00044519"/>
    </source>
</evidence>
<dbReference type="FunFam" id="3.30.540.10:FF:000023">
    <property type="entry name" value="Protein CBR-TAG-231"/>
    <property type="match status" value="1"/>
</dbReference>
<comment type="catalytic activity">
    <reaction evidence="13">
        <text>adenosine 3',5'-bisphosphate + H2O = AMP + phosphate</text>
        <dbReference type="Rhea" id="RHEA:10040"/>
        <dbReference type="ChEBI" id="CHEBI:15377"/>
        <dbReference type="ChEBI" id="CHEBI:43474"/>
        <dbReference type="ChEBI" id="CHEBI:58343"/>
        <dbReference type="ChEBI" id="CHEBI:456215"/>
        <dbReference type="EC" id="3.1.3.7"/>
    </reaction>
    <physiologicalReaction direction="left-to-right" evidence="13">
        <dbReference type="Rhea" id="RHEA:10041"/>
    </physiologicalReaction>
</comment>
<dbReference type="GO" id="GO:0046872">
    <property type="term" value="F:metal ion binding"/>
    <property type="evidence" value="ECO:0007669"/>
    <property type="project" value="UniProtKB-KW"/>
</dbReference>
<feature type="binding site" evidence="18">
    <location>
        <position position="44"/>
    </location>
    <ligand>
        <name>Mg(2+)</name>
        <dbReference type="ChEBI" id="CHEBI:18420"/>
        <label>1</label>
        <note>catalytic</note>
    </ligand>
</feature>
<comment type="catalytic activity">
    <reaction evidence="11">
        <text>adenosine 2',5'-bisphosphate + H2O = AMP + phosphate</text>
        <dbReference type="Rhea" id="RHEA:77643"/>
        <dbReference type="ChEBI" id="CHEBI:15377"/>
        <dbReference type="ChEBI" id="CHEBI:43474"/>
        <dbReference type="ChEBI" id="CHEBI:194156"/>
        <dbReference type="ChEBI" id="CHEBI:456215"/>
        <dbReference type="EC" id="3.1.3.7"/>
    </reaction>
    <physiologicalReaction direction="left-to-right" evidence="11">
        <dbReference type="Rhea" id="RHEA:77644"/>
    </physiologicalReaction>
</comment>
<accession>A0A8S1C848</accession>
<dbReference type="Proteomes" id="UP000494165">
    <property type="component" value="Unassembled WGS sequence"/>
</dbReference>
<dbReference type="CDD" id="cd01640">
    <property type="entry name" value="IPPase"/>
    <property type="match status" value="1"/>
</dbReference>
<dbReference type="PANTHER" id="PTHR43028:SF5">
    <property type="entry name" value="3'(2'),5'-BISPHOSPHATE NUCLEOTIDASE 1"/>
    <property type="match status" value="1"/>
</dbReference>
<dbReference type="Gene3D" id="3.30.540.10">
    <property type="entry name" value="Fructose-1,6-Bisphosphatase, subunit A, domain 1"/>
    <property type="match status" value="1"/>
</dbReference>
<dbReference type="PANTHER" id="PTHR43028">
    <property type="entry name" value="3'(2'),5'-BISPHOSPHATE NUCLEOTIDASE 1"/>
    <property type="match status" value="1"/>
</dbReference>
<evidence type="ECO:0000256" key="2">
    <source>
        <dbReference type="ARBA" id="ARBA00009759"/>
    </source>
</evidence>
<evidence type="ECO:0000256" key="8">
    <source>
        <dbReference type="ARBA" id="ARBA00040342"/>
    </source>
</evidence>
<dbReference type="GO" id="GO:0046854">
    <property type="term" value="P:phosphatidylinositol phosphate biosynthetic process"/>
    <property type="evidence" value="ECO:0007669"/>
    <property type="project" value="InterPro"/>
</dbReference>
<comment type="caution">
    <text evidence="19">The sequence shown here is derived from an EMBL/GenBank/DDBJ whole genome shotgun (WGS) entry which is preliminary data.</text>
</comment>
<dbReference type="InterPro" id="IPR020583">
    <property type="entry name" value="Inositol_monoP_metal-BS"/>
</dbReference>
<comment type="catalytic activity">
    <reaction evidence="12">
        <text>1D-myo-inositol 1,4-bisphosphate + H2O = 1D-myo-inositol 4-phosphate + phosphate</text>
        <dbReference type="Rhea" id="RHEA:15553"/>
        <dbReference type="ChEBI" id="CHEBI:15377"/>
        <dbReference type="ChEBI" id="CHEBI:43474"/>
        <dbReference type="ChEBI" id="CHEBI:58282"/>
        <dbReference type="ChEBI" id="CHEBI:58469"/>
        <dbReference type="EC" id="3.1.3.57"/>
    </reaction>
    <physiologicalReaction direction="left-to-right" evidence="12">
        <dbReference type="Rhea" id="RHEA:15554"/>
    </physiologicalReaction>
</comment>
<evidence type="ECO:0000256" key="18">
    <source>
        <dbReference type="PIRSR" id="PIRSR600760-2"/>
    </source>
</evidence>
<dbReference type="InterPro" id="IPR020550">
    <property type="entry name" value="Inositol_monophosphatase_CS"/>
</dbReference>
<evidence type="ECO:0000256" key="6">
    <source>
        <dbReference type="ARBA" id="ARBA00022801"/>
    </source>
</evidence>
<comment type="catalytic activity">
    <reaction evidence="14">
        <text>3'-phosphoadenylyl sulfate + H2O = adenosine 5'-phosphosulfate + phosphate</text>
        <dbReference type="Rhea" id="RHEA:77639"/>
        <dbReference type="ChEBI" id="CHEBI:15377"/>
        <dbReference type="ChEBI" id="CHEBI:43474"/>
        <dbReference type="ChEBI" id="CHEBI:58243"/>
        <dbReference type="ChEBI" id="CHEBI:58339"/>
        <dbReference type="EC" id="3.1.3.7"/>
    </reaction>
    <physiologicalReaction direction="left-to-right" evidence="14">
        <dbReference type="Rhea" id="RHEA:77640"/>
    </physiologicalReaction>
</comment>
<dbReference type="InterPro" id="IPR050725">
    <property type="entry name" value="CysQ/Inositol_MonoPase"/>
</dbReference>
<dbReference type="EC" id="3.1.3.7" evidence="3"/>
<keyword evidence="5 18" id="KW-0479">Metal-binding</keyword>
<dbReference type="PROSITE" id="PS00630">
    <property type="entry name" value="IMP_2"/>
    <property type="match status" value="1"/>
</dbReference>
<reference evidence="19 20" key="1">
    <citation type="submission" date="2020-04" db="EMBL/GenBank/DDBJ databases">
        <authorList>
            <person name="Alioto T."/>
            <person name="Alioto T."/>
            <person name="Gomez Garrido J."/>
        </authorList>
    </citation>
    <scope>NUCLEOTIDE SEQUENCE [LARGE SCALE GENOMIC DNA]</scope>
</reference>
<dbReference type="Pfam" id="PF00459">
    <property type="entry name" value="Inositol_P"/>
    <property type="match status" value="1"/>
</dbReference>
<comment type="cofactor">
    <cofactor evidence="1 18">
        <name>Mg(2+)</name>
        <dbReference type="ChEBI" id="CHEBI:18420"/>
    </cofactor>
</comment>
<evidence type="ECO:0000256" key="12">
    <source>
        <dbReference type="ARBA" id="ARBA00044478"/>
    </source>
</evidence>
<dbReference type="Gene3D" id="3.40.190.80">
    <property type="match status" value="1"/>
</dbReference>
<keyword evidence="4" id="KW-0452">Lithium</keyword>
<feature type="binding site" evidence="18">
    <location>
        <position position="221"/>
    </location>
    <ligand>
        <name>Mg(2+)</name>
        <dbReference type="ChEBI" id="CHEBI:18420"/>
        <label>1</label>
        <note>catalytic</note>
    </ligand>
</feature>